<feature type="compositionally biased region" description="Polar residues" evidence="5">
    <location>
        <begin position="1"/>
        <end position="14"/>
    </location>
</feature>
<dbReference type="EMBL" id="JABELV010000035">
    <property type="protein sequence ID" value="KAG7562297.1"/>
    <property type="molecule type" value="Genomic_DNA"/>
</dbReference>
<dbReference type="Gene3D" id="1.20.1250.20">
    <property type="entry name" value="MFS general substrate transporter like domains"/>
    <property type="match status" value="1"/>
</dbReference>
<reference evidence="8" key="1">
    <citation type="submission" date="2020-04" db="EMBL/GenBank/DDBJ databases">
        <title>Analysis of mating type loci in Filobasidium floriforme.</title>
        <authorList>
            <person name="Nowrousian M."/>
        </authorList>
    </citation>
    <scope>NUCLEOTIDE SEQUENCE</scope>
    <source>
        <strain evidence="8">CBS 6242</strain>
    </source>
</reference>
<feature type="transmembrane region" description="Helical" evidence="6">
    <location>
        <begin position="175"/>
        <end position="195"/>
    </location>
</feature>
<feature type="transmembrane region" description="Helical" evidence="6">
    <location>
        <begin position="620"/>
        <end position="640"/>
    </location>
</feature>
<feature type="transmembrane region" description="Helical" evidence="6">
    <location>
        <begin position="556"/>
        <end position="577"/>
    </location>
</feature>
<proteinExistence type="predicted"/>
<comment type="subcellular location">
    <subcellularLocation>
        <location evidence="1">Membrane</location>
        <topology evidence="1">Multi-pass membrane protein</topology>
    </subcellularLocation>
</comment>
<feature type="transmembrane region" description="Helical" evidence="6">
    <location>
        <begin position="589"/>
        <end position="608"/>
    </location>
</feature>
<evidence type="ECO:0000256" key="6">
    <source>
        <dbReference type="SAM" id="Phobius"/>
    </source>
</evidence>
<dbReference type="AlphaFoldDB" id="A0A8K0JNM5"/>
<keyword evidence="2 6" id="KW-0812">Transmembrane</keyword>
<feature type="transmembrane region" description="Helical" evidence="6">
    <location>
        <begin position="264"/>
        <end position="283"/>
    </location>
</feature>
<feature type="domain" description="Major facilitator superfamily (MFS) profile" evidence="7">
    <location>
        <begin position="110"/>
        <end position="642"/>
    </location>
</feature>
<dbReference type="Proteomes" id="UP000812966">
    <property type="component" value="Unassembled WGS sequence"/>
</dbReference>
<feature type="transmembrane region" description="Helical" evidence="6">
    <location>
        <begin position="201"/>
        <end position="223"/>
    </location>
</feature>
<dbReference type="PANTHER" id="PTHR23502:SF5">
    <property type="entry name" value="QUINIDINE RESISTANCE PROTEIN 3"/>
    <property type="match status" value="1"/>
</dbReference>
<dbReference type="InterPro" id="IPR036259">
    <property type="entry name" value="MFS_trans_sf"/>
</dbReference>
<dbReference type="Gene3D" id="1.20.1720.10">
    <property type="entry name" value="Multidrug resistance protein D"/>
    <property type="match status" value="1"/>
</dbReference>
<comment type="caution">
    <text evidence="8">The sequence shown here is derived from an EMBL/GenBank/DDBJ whole genome shotgun (WGS) entry which is preliminary data.</text>
</comment>
<accession>A0A8K0JNM5</accession>
<evidence type="ECO:0000256" key="2">
    <source>
        <dbReference type="ARBA" id="ARBA00022692"/>
    </source>
</evidence>
<feature type="region of interest" description="Disordered" evidence="5">
    <location>
        <begin position="1"/>
        <end position="72"/>
    </location>
</feature>
<feature type="compositionally biased region" description="Polar residues" evidence="5">
    <location>
        <begin position="32"/>
        <end position="43"/>
    </location>
</feature>
<name>A0A8K0JNM5_9TREE</name>
<feature type="transmembrane region" description="Helical" evidence="6">
    <location>
        <begin position="525"/>
        <end position="544"/>
    </location>
</feature>
<feature type="transmembrane region" description="Helical" evidence="6">
    <location>
        <begin position="109"/>
        <end position="128"/>
    </location>
</feature>
<feature type="transmembrane region" description="Helical" evidence="6">
    <location>
        <begin position="235"/>
        <end position="258"/>
    </location>
</feature>
<evidence type="ECO:0000256" key="3">
    <source>
        <dbReference type="ARBA" id="ARBA00022989"/>
    </source>
</evidence>
<keyword evidence="9" id="KW-1185">Reference proteome</keyword>
<evidence type="ECO:0000256" key="1">
    <source>
        <dbReference type="ARBA" id="ARBA00004141"/>
    </source>
</evidence>
<protein>
    <recommendedName>
        <fullName evidence="7">Major facilitator superfamily (MFS) profile domain-containing protein</fullName>
    </recommendedName>
</protein>
<evidence type="ECO:0000256" key="4">
    <source>
        <dbReference type="ARBA" id="ARBA00023136"/>
    </source>
</evidence>
<dbReference type="Pfam" id="PF07690">
    <property type="entry name" value="MFS_1"/>
    <property type="match status" value="1"/>
</dbReference>
<feature type="transmembrane region" description="Helical" evidence="6">
    <location>
        <begin position="482"/>
        <end position="504"/>
    </location>
</feature>
<feature type="region of interest" description="Disordered" evidence="5">
    <location>
        <begin position="310"/>
        <end position="368"/>
    </location>
</feature>
<organism evidence="8 9">
    <name type="scientific">Filobasidium floriforme</name>
    <dbReference type="NCBI Taxonomy" id="5210"/>
    <lineage>
        <taxon>Eukaryota</taxon>
        <taxon>Fungi</taxon>
        <taxon>Dikarya</taxon>
        <taxon>Basidiomycota</taxon>
        <taxon>Agaricomycotina</taxon>
        <taxon>Tremellomycetes</taxon>
        <taxon>Filobasidiales</taxon>
        <taxon>Filobasidiaceae</taxon>
        <taxon>Filobasidium</taxon>
    </lineage>
</organism>
<sequence length="659" mass="71679">MATTIPPQDMTQRAMSAPRDTDTSEIGPTERGMTNNSEGQAYPSTFPPDPESSSNKGSRRSEEAPGAVTHSTLEVDVEEAVGEKPIVLDIEHVPVEDDPREWSERKKTVVLVMVAFAALSPTLGASIYNPAFEQLREQLSATDTELSLSVSLFILFQGGWPIFWSSIAEVTGRKVIYLVSNAIFIVGTIVASRAQNMTVLIIMRLLQGFGSAAVLSVGAGSLADMYEKHERGTKMGVYYAVPLIGPALGSVIGGILTSASSWRATFYLLAAFGGVSFSSFIFFPDSWRRERSQLYQKATQRAIKRALEQDVHDEKKRIKKREKGLKSGDQTPANMTVPQTPTHGIAGSGIATPLTRDSYQGPERTAVQTPVPELADQRQVKVDLEQKEVVLEPRRRVWSALTPWGKKRSTAAVDNDEEEHVKVKLRLADVNPAPAMWHILKRPNNFLAVTCSGLIFAAQYTITFTAAVTFAAPPYDYTPLKIGLLLLSFGGGNVLGSILGGRYSDLVLRKLKKKNGGVGQPEMRLKSTVPAMPVMVASFLVYAWTSDQKTNVAGPIVALVFGGFSLMVIYASTLAYLVDANPGRSSSAIACNSFFRGTFAFVASQVALPIRNSIGDGGLYTIFSGLLALSCLGFWVVIANGQAWRDPAWRWPGFRGNDK</sequence>
<dbReference type="InterPro" id="IPR020846">
    <property type="entry name" value="MFS_dom"/>
</dbReference>
<dbReference type="SUPFAM" id="SSF103473">
    <property type="entry name" value="MFS general substrate transporter"/>
    <property type="match status" value="1"/>
</dbReference>
<evidence type="ECO:0000313" key="8">
    <source>
        <dbReference type="EMBL" id="KAG7562297.1"/>
    </source>
</evidence>
<keyword evidence="4 6" id="KW-0472">Membrane</keyword>
<gene>
    <name evidence="8" type="ORF">FFLO_02285</name>
</gene>
<dbReference type="GO" id="GO:0005886">
    <property type="term" value="C:plasma membrane"/>
    <property type="evidence" value="ECO:0007669"/>
    <property type="project" value="TreeGrafter"/>
</dbReference>
<evidence type="ECO:0000259" key="7">
    <source>
        <dbReference type="PROSITE" id="PS50850"/>
    </source>
</evidence>
<feature type="transmembrane region" description="Helical" evidence="6">
    <location>
        <begin position="148"/>
        <end position="168"/>
    </location>
</feature>
<dbReference type="InterPro" id="IPR011701">
    <property type="entry name" value="MFS"/>
</dbReference>
<dbReference type="PANTHER" id="PTHR23502">
    <property type="entry name" value="MAJOR FACILITATOR SUPERFAMILY"/>
    <property type="match status" value="1"/>
</dbReference>
<feature type="transmembrane region" description="Helical" evidence="6">
    <location>
        <begin position="446"/>
        <end position="470"/>
    </location>
</feature>
<keyword evidence="3 6" id="KW-1133">Transmembrane helix</keyword>
<evidence type="ECO:0000313" key="9">
    <source>
        <dbReference type="Proteomes" id="UP000812966"/>
    </source>
</evidence>
<dbReference type="PROSITE" id="PS50850">
    <property type="entry name" value="MFS"/>
    <property type="match status" value="1"/>
</dbReference>
<feature type="compositionally biased region" description="Polar residues" evidence="5">
    <location>
        <begin position="328"/>
        <end position="342"/>
    </location>
</feature>
<evidence type="ECO:0000256" key="5">
    <source>
        <dbReference type="SAM" id="MobiDB-lite"/>
    </source>
</evidence>
<dbReference type="GO" id="GO:0022857">
    <property type="term" value="F:transmembrane transporter activity"/>
    <property type="evidence" value="ECO:0007669"/>
    <property type="project" value="InterPro"/>
</dbReference>